<dbReference type="GO" id="GO:0046983">
    <property type="term" value="F:protein dimerization activity"/>
    <property type="evidence" value="ECO:0007669"/>
    <property type="project" value="InterPro"/>
</dbReference>
<dbReference type="GO" id="GO:0008168">
    <property type="term" value="F:methyltransferase activity"/>
    <property type="evidence" value="ECO:0007669"/>
    <property type="project" value="TreeGrafter"/>
</dbReference>
<dbReference type="PANTHER" id="PTHR43591">
    <property type="entry name" value="METHYLTRANSFERASE"/>
    <property type="match status" value="1"/>
</dbReference>
<dbReference type="Gene3D" id="1.10.10.10">
    <property type="entry name" value="Winged helix-like DNA-binding domain superfamily/Winged helix DNA-binding domain"/>
    <property type="match status" value="1"/>
</dbReference>
<gene>
    <name evidence="2" type="ORF">Poly51_32360</name>
</gene>
<dbReference type="RefSeq" id="WP_246114536.1">
    <property type="nucleotide sequence ID" value="NZ_SJPW01000004.1"/>
</dbReference>
<dbReference type="PANTHER" id="PTHR43591:SF105">
    <property type="entry name" value="METHYLTRANSFERASE DOMAIN-CONTAINING PROTEIN-RELATED"/>
    <property type="match status" value="1"/>
</dbReference>
<dbReference type="InterPro" id="IPR036390">
    <property type="entry name" value="WH_DNA-bd_sf"/>
</dbReference>
<dbReference type="InterPro" id="IPR041698">
    <property type="entry name" value="Methyltransf_25"/>
</dbReference>
<reference evidence="2 3" key="1">
    <citation type="submission" date="2019-02" db="EMBL/GenBank/DDBJ databases">
        <title>Deep-cultivation of Planctomycetes and their phenomic and genomic characterization uncovers novel biology.</title>
        <authorList>
            <person name="Wiegand S."/>
            <person name="Jogler M."/>
            <person name="Boedeker C."/>
            <person name="Pinto D."/>
            <person name="Vollmers J."/>
            <person name="Rivas-Marin E."/>
            <person name="Kohn T."/>
            <person name="Peeters S.H."/>
            <person name="Heuer A."/>
            <person name="Rast P."/>
            <person name="Oberbeckmann S."/>
            <person name="Bunk B."/>
            <person name="Jeske O."/>
            <person name="Meyerdierks A."/>
            <person name="Storesund J.E."/>
            <person name="Kallscheuer N."/>
            <person name="Luecker S."/>
            <person name="Lage O.M."/>
            <person name="Pohl T."/>
            <person name="Merkel B.J."/>
            <person name="Hornburger P."/>
            <person name="Mueller R.-W."/>
            <person name="Bruemmer F."/>
            <person name="Labrenz M."/>
            <person name="Spormann A.M."/>
            <person name="Op Den Camp H."/>
            <person name="Overmann J."/>
            <person name="Amann R."/>
            <person name="Jetten M.S.M."/>
            <person name="Mascher T."/>
            <person name="Medema M.H."/>
            <person name="Devos D.P."/>
            <person name="Kaster A.-K."/>
            <person name="Ovreas L."/>
            <person name="Rohde M."/>
            <person name="Galperin M.Y."/>
            <person name="Jogler C."/>
        </authorList>
    </citation>
    <scope>NUCLEOTIDE SEQUENCE [LARGE SCALE GENOMIC DNA]</scope>
    <source>
        <strain evidence="2 3">Poly51</strain>
    </source>
</reference>
<dbReference type="Gene3D" id="3.40.50.150">
    <property type="entry name" value="Vaccinia Virus protein VP39"/>
    <property type="match status" value="1"/>
</dbReference>
<name>A0A5C6F2C7_9BACT</name>
<accession>A0A5C6F2C7</accession>
<dbReference type="InterPro" id="IPR029063">
    <property type="entry name" value="SAM-dependent_MTases_sf"/>
</dbReference>
<evidence type="ECO:0000313" key="3">
    <source>
        <dbReference type="Proteomes" id="UP000318288"/>
    </source>
</evidence>
<dbReference type="EMBL" id="SJPW01000004">
    <property type="protein sequence ID" value="TWU54517.1"/>
    <property type="molecule type" value="Genomic_DNA"/>
</dbReference>
<feature type="domain" description="Methyltransferase" evidence="1">
    <location>
        <begin position="155"/>
        <end position="252"/>
    </location>
</feature>
<evidence type="ECO:0000313" key="2">
    <source>
        <dbReference type="EMBL" id="TWU54517.1"/>
    </source>
</evidence>
<dbReference type="InterPro" id="IPR036388">
    <property type="entry name" value="WH-like_DNA-bd_sf"/>
</dbReference>
<dbReference type="SUPFAM" id="SSF46785">
    <property type="entry name" value="Winged helix' DNA-binding domain"/>
    <property type="match status" value="1"/>
</dbReference>
<dbReference type="Pfam" id="PF13649">
    <property type="entry name" value="Methyltransf_25"/>
    <property type="match status" value="1"/>
</dbReference>
<comment type="caution">
    <text evidence="2">The sequence shown here is derived from an EMBL/GenBank/DDBJ whole genome shotgun (WGS) entry which is preliminary data.</text>
</comment>
<evidence type="ECO:0000259" key="1">
    <source>
        <dbReference type="Pfam" id="PF13649"/>
    </source>
</evidence>
<proteinExistence type="predicted"/>
<organism evidence="2 3">
    <name type="scientific">Rubripirellula tenax</name>
    <dbReference type="NCBI Taxonomy" id="2528015"/>
    <lineage>
        <taxon>Bacteria</taxon>
        <taxon>Pseudomonadati</taxon>
        <taxon>Planctomycetota</taxon>
        <taxon>Planctomycetia</taxon>
        <taxon>Pirellulales</taxon>
        <taxon>Pirellulaceae</taxon>
        <taxon>Rubripirellula</taxon>
    </lineage>
</organism>
<keyword evidence="3" id="KW-1185">Reference proteome</keyword>
<protein>
    <recommendedName>
        <fullName evidence="1">Methyltransferase domain-containing protein</fullName>
    </recommendedName>
</protein>
<dbReference type="SUPFAM" id="SSF53335">
    <property type="entry name" value="S-adenosyl-L-methionine-dependent methyltransferases"/>
    <property type="match status" value="1"/>
</dbReference>
<dbReference type="CDD" id="cd02440">
    <property type="entry name" value="AdoMet_MTases"/>
    <property type="match status" value="1"/>
</dbReference>
<dbReference type="Proteomes" id="UP000318288">
    <property type="component" value="Unassembled WGS sequence"/>
</dbReference>
<sequence>MSTAQERTLAQYHSLMQVNASAHLLRTARELGLIDELRHGQRTAEQLTESLSWSPHSASLLLDALLAIGVVEKYDDDFALSRAGHLLCQYDDDLGDATWGRLVDVVRGNDRRADHDDGKQFDYLAATQWAHTGAAMQAAEILDIGEGGEFNALQILDLGCGSGVWSCAMAHRDPTSTVTAVDNRAALEAASATAESIGISERFETIEGNPINAEVPTGKFDLVLVAQRISCLDGIAGKKLLAHAVEATRPGGRVVVIDLFRGPAKANLAECVEALRLDLGTKGGRMRSLQEAQIDMREAGLERIQFTYLAASQVNLGLAVGAKPTAST</sequence>
<dbReference type="AlphaFoldDB" id="A0A5C6F2C7"/>